<feature type="signal peptide" evidence="2">
    <location>
        <begin position="1"/>
        <end position="27"/>
    </location>
</feature>
<evidence type="ECO:0000313" key="5">
    <source>
        <dbReference type="EMBL" id="MDT2760372.1"/>
    </source>
</evidence>
<accession>A0ABU3FEB8</accession>
<name>A0ABU3FEB8_9ENTE</name>
<dbReference type="Proteomes" id="UP001181046">
    <property type="component" value="Unassembled WGS sequence"/>
</dbReference>
<dbReference type="Pfam" id="PF11797">
    <property type="entry name" value="WxLIP_HBD"/>
    <property type="match status" value="1"/>
</dbReference>
<evidence type="ECO:0000313" key="6">
    <source>
        <dbReference type="Proteomes" id="UP001181046"/>
    </source>
</evidence>
<keyword evidence="2" id="KW-0732">Signal</keyword>
<feature type="chain" id="PRO_5047336961" evidence="2">
    <location>
        <begin position="28"/>
        <end position="344"/>
    </location>
</feature>
<evidence type="ECO:0000259" key="4">
    <source>
        <dbReference type="Pfam" id="PF11797"/>
    </source>
</evidence>
<feature type="domain" description="WxL Interacting Protein peptidoglycan binding" evidence="3">
    <location>
        <begin position="34"/>
        <end position="153"/>
    </location>
</feature>
<sequence>MNQRKRLLFVFFTVLGMFFSFPMISHAADASGDFGVKPVFPENQLDKAIGYFDLLVTPEQEQTLEVTLTNSADKERVFEVSINPAVTSDGGTIDYGQEKPRLDESLPFDVRKVLTIEKKEYTVAAKSEITIPIKAKIPAEAFTGRVLAGIHVTPKEEEGKNSSKKDGVQIKNRIAYNLAVVLQESQDAVTPDLKLLSGDVVAVNASPTVQLFFQNPKPTIINKLIFTSKIYYEDQLYIENTSNEFLVAPNSNFHLNLDLDGGRAKAGNYRAEIVAKSGEDYEWHFTQKFTIKEEEAKKVNENSIFAVEEKSFPWIYIVLAVIALLLLIILIVYLKRRKKDEEPK</sequence>
<feature type="transmembrane region" description="Helical" evidence="1">
    <location>
        <begin position="314"/>
        <end position="334"/>
    </location>
</feature>
<proteinExistence type="predicted"/>
<comment type="caution">
    <text evidence="5">The sequence shown here is derived from an EMBL/GenBank/DDBJ whole genome shotgun (WGS) entry which is preliminary data.</text>
</comment>
<evidence type="ECO:0000256" key="2">
    <source>
        <dbReference type="SAM" id="SignalP"/>
    </source>
</evidence>
<dbReference type="EMBL" id="JARQAJ010000007">
    <property type="protein sequence ID" value="MDT2760372.1"/>
    <property type="molecule type" value="Genomic_DNA"/>
</dbReference>
<keyword evidence="6" id="KW-1185">Reference proteome</keyword>
<keyword evidence="1" id="KW-0812">Transmembrane</keyword>
<feature type="domain" description="WxL Interacting Protein host binding" evidence="4">
    <location>
        <begin position="166"/>
        <end position="301"/>
    </location>
</feature>
<evidence type="ECO:0000256" key="1">
    <source>
        <dbReference type="SAM" id="Phobius"/>
    </source>
</evidence>
<dbReference type="RefSeq" id="WP_311830357.1">
    <property type="nucleotide sequence ID" value="NZ_JARQAJ010000007.1"/>
</dbReference>
<dbReference type="InterPro" id="IPR021759">
    <property type="entry name" value="WxLIP_HBD"/>
</dbReference>
<evidence type="ECO:0000259" key="3">
    <source>
        <dbReference type="Pfam" id="PF06030"/>
    </source>
</evidence>
<organism evidence="5 6">
    <name type="scientific">Enterococcus xiangfangensis</name>
    <dbReference type="NCBI Taxonomy" id="1296537"/>
    <lineage>
        <taxon>Bacteria</taxon>
        <taxon>Bacillati</taxon>
        <taxon>Bacillota</taxon>
        <taxon>Bacilli</taxon>
        <taxon>Lactobacillales</taxon>
        <taxon>Enterococcaceae</taxon>
        <taxon>Enterococcus</taxon>
    </lineage>
</organism>
<reference evidence="5" key="1">
    <citation type="submission" date="2023-03" db="EMBL/GenBank/DDBJ databases">
        <authorList>
            <person name="Shen W."/>
            <person name="Cai J."/>
        </authorList>
    </citation>
    <scope>NUCLEOTIDE SEQUENCE</scope>
    <source>
        <strain evidence="5">P66-3</strain>
    </source>
</reference>
<keyword evidence="1" id="KW-0472">Membrane</keyword>
<keyword evidence="1" id="KW-1133">Transmembrane helix</keyword>
<gene>
    <name evidence="5" type="ORF">P7H27_11420</name>
</gene>
<dbReference type="InterPro" id="IPR010317">
    <property type="entry name" value="WxLIP_PGBD"/>
</dbReference>
<dbReference type="Pfam" id="PF06030">
    <property type="entry name" value="WxLIP_PGBD"/>
    <property type="match status" value="1"/>
</dbReference>
<protein>
    <submittedName>
        <fullName evidence="5">DUF916 and DUF3324 domain-containing protein</fullName>
    </submittedName>
</protein>